<evidence type="ECO:0000256" key="2">
    <source>
        <dbReference type="ARBA" id="ARBA00007935"/>
    </source>
</evidence>
<protein>
    <submittedName>
        <fullName evidence="12">Putative ABC transporter permease protein YclO</fullName>
    </submittedName>
</protein>
<feature type="transmembrane region" description="Helical" evidence="11">
    <location>
        <begin position="176"/>
        <end position="197"/>
    </location>
</feature>
<name>A0A8J2ZQ89_9BACI</name>
<proteinExistence type="inferred from homology"/>
<keyword evidence="5" id="KW-0410">Iron transport</keyword>
<evidence type="ECO:0000313" key="13">
    <source>
        <dbReference type="Proteomes" id="UP000602050"/>
    </source>
</evidence>
<accession>A0A8J2ZQ89</accession>
<keyword evidence="3" id="KW-0813">Transport</keyword>
<dbReference type="RefSeq" id="WP_188391225.1">
    <property type="nucleotide sequence ID" value="NZ_BMEV01000012.1"/>
</dbReference>
<keyword evidence="10 11" id="KW-0472">Membrane</keyword>
<feature type="transmembrane region" description="Helical" evidence="11">
    <location>
        <begin position="264"/>
        <end position="284"/>
    </location>
</feature>
<evidence type="ECO:0000256" key="6">
    <source>
        <dbReference type="ARBA" id="ARBA00022692"/>
    </source>
</evidence>
<feature type="transmembrane region" description="Helical" evidence="11">
    <location>
        <begin position="104"/>
        <end position="122"/>
    </location>
</feature>
<feature type="transmembrane region" description="Helical" evidence="11">
    <location>
        <begin position="77"/>
        <end position="97"/>
    </location>
</feature>
<reference evidence="12" key="2">
    <citation type="submission" date="2020-09" db="EMBL/GenBank/DDBJ databases">
        <authorList>
            <person name="Sun Q."/>
            <person name="Zhou Y."/>
        </authorList>
    </citation>
    <scope>NUCLEOTIDE SEQUENCE</scope>
    <source>
        <strain evidence="12">CGMCC 1.12360</strain>
    </source>
</reference>
<evidence type="ECO:0000256" key="11">
    <source>
        <dbReference type="SAM" id="Phobius"/>
    </source>
</evidence>
<evidence type="ECO:0000256" key="1">
    <source>
        <dbReference type="ARBA" id="ARBA00004651"/>
    </source>
</evidence>
<keyword evidence="8" id="KW-0408">Iron</keyword>
<keyword evidence="4" id="KW-1003">Cell membrane</keyword>
<evidence type="ECO:0000256" key="10">
    <source>
        <dbReference type="ARBA" id="ARBA00023136"/>
    </source>
</evidence>
<reference evidence="12" key="1">
    <citation type="journal article" date="2014" name="Int. J. Syst. Evol. Microbiol.">
        <title>Complete genome sequence of Corynebacterium casei LMG S-19264T (=DSM 44701T), isolated from a smear-ripened cheese.</title>
        <authorList>
            <consortium name="US DOE Joint Genome Institute (JGI-PGF)"/>
            <person name="Walter F."/>
            <person name="Albersmeier A."/>
            <person name="Kalinowski J."/>
            <person name="Ruckert C."/>
        </authorList>
    </citation>
    <scope>NUCLEOTIDE SEQUENCE</scope>
    <source>
        <strain evidence="12">CGMCC 1.12360</strain>
    </source>
</reference>
<evidence type="ECO:0000256" key="8">
    <source>
        <dbReference type="ARBA" id="ARBA00023004"/>
    </source>
</evidence>
<dbReference type="InterPro" id="IPR000522">
    <property type="entry name" value="ABC_transptr_permease_BtuC"/>
</dbReference>
<evidence type="ECO:0000256" key="3">
    <source>
        <dbReference type="ARBA" id="ARBA00022448"/>
    </source>
</evidence>
<dbReference type="SUPFAM" id="SSF81345">
    <property type="entry name" value="ABC transporter involved in vitamin B12 uptake, BtuC"/>
    <property type="match status" value="1"/>
</dbReference>
<keyword evidence="6 11" id="KW-0812">Transmembrane</keyword>
<dbReference type="GO" id="GO:0022857">
    <property type="term" value="F:transmembrane transporter activity"/>
    <property type="evidence" value="ECO:0007669"/>
    <property type="project" value="InterPro"/>
</dbReference>
<feature type="transmembrane region" description="Helical" evidence="11">
    <location>
        <begin position="39"/>
        <end position="57"/>
    </location>
</feature>
<dbReference type="InterPro" id="IPR037294">
    <property type="entry name" value="ABC_BtuC-like"/>
</dbReference>
<dbReference type="Pfam" id="PF01032">
    <property type="entry name" value="FecCD"/>
    <property type="match status" value="1"/>
</dbReference>
<dbReference type="PANTHER" id="PTHR30472">
    <property type="entry name" value="FERRIC ENTEROBACTIN TRANSPORT SYSTEM PERMEASE PROTEIN"/>
    <property type="match status" value="1"/>
</dbReference>
<dbReference type="GO" id="GO:0033214">
    <property type="term" value="P:siderophore-iron import into cell"/>
    <property type="evidence" value="ECO:0007669"/>
    <property type="project" value="TreeGrafter"/>
</dbReference>
<dbReference type="GO" id="GO:0005886">
    <property type="term" value="C:plasma membrane"/>
    <property type="evidence" value="ECO:0007669"/>
    <property type="project" value="UniProtKB-SubCell"/>
</dbReference>
<keyword evidence="9" id="KW-0406">Ion transport</keyword>
<sequence>MRSNQTKIIFLAVLAIICMLLYGFYDIKGGFDYAFPRRVIKIAAMVVTGIAISYSTVVFQTITHNRILTPSVMGMDSMYEVVQTLIYFFAGSMSIWVVNRYLNFGAAIIAMVLFALILYRFLFRTNKYPIYLLLLIGMILGTLLGSFVTFLQVLIDPVEYLSLQTRLFASFTNVKAELLYIAMGILLIAFIYGFQIMSKLDVMSLGRENAINLGINYDRMVMNILILSSVLIATSTALVGPITFLGLIVANLSYQYLATHKHSTLILGASLISVIALVGGQFLAEHIFELRTTISVIINFVGGIYFIYLLLKESRSAG</sequence>
<keyword evidence="7 11" id="KW-1133">Transmembrane helix</keyword>
<evidence type="ECO:0000256" key="4">
    <source>
        <dbReference type="ARBA" id="ARBA00022475"/>
    </source>
</evidence>
<evidence type="ECO:0000256" key="7">
    <source>
        <dbReference type="ARBA" id="ARBA00022989"/>
    </source>
</evidence>
<comment type="similarity">
    <text evidence="2">Belongs to the binding-protein-dependent transport system permease family. FecCD subfamily.</text>
</comment>
<comment type="subcellular location">
    <subcellularLocation>
        <location evidence="1">Cell membrane</location>
        <topology evidence="1">Multi-pass membrane protein</topology>
    </subcellularLocation>
</comment>
<dbReference type="CDD" id="cd06550">
    <property type="entry name" value="TM_ABC_iron-siderophores_like"/>
    <property type="match status" value="1"/>
</dbReference>
<dbReference type="EMBL" id="BMEV01000012">
    <property type="protein sequence ID" value="GGH72495.1"/>
    <property type="molecule type" value="Genomic_DNA"/>
</dbReference>
<feature type="transmembrane region" description="Helical" evidence="11">
    <location>
        <begin position="224"/>
        <end position="252"/>
    </location>
</feature>
<dbReference type="FunFam" id="1.10.3470.10:FF:000004">
    <property type="entry name" value="Iron compound ABC transporter, permease"/>
    <property type="match status" value="1"/>
</dbReference>
<gene>
    <name evidence="12" type="primary">yclO</name>
    <name evidence="12" type="ORF">GCM10010978_09450</name>
</gene>
<feature type="transmembrane region" description="Helical" evidence="11">
    <location>
        <begin position="290"/>
        <end position="311"/>
    </location>
</feature>
<comment type="caution">
    <text evidence="12">The sequence shown here is derived from an EMBL/GenBank/DDBJ whole genome shotgun (WGS) entry which is preliminary data.</text>
</comment>
<dbReference type="Gene3D" id="1.10.3470.10">
    <property type="entry name" value="ABC transporter involved in vitamin B12 uptake, BtuC"/>
    <property type="match status" value="1"/>
</dbReference>
<feature type="transmembrane region" description="Helical" evidence="11">
    <location>
        <begin position="128"/>
        <end position="155"/>
    </location>
</feature>
<organism evidence="12 13">
    <name type="scientific">Compostibacillus humi</name>
    <dbReference type="NCBI Taxonomy" id="1245525"/>
    <lineage>
        <taxon>Bacteria</taxon>
        <taxon>Bacillati</taxon>
        <taxon>Bacillota</taxon>
        <taxon>Bacilli</taxon>
        <taxon>Bacillales</taxon>
        <taxon>Bacillaceae</taxon>
        <taxon>Compostibacillus</taxon>
    </lineage>
</organism>
<evidence type="ECO:0000313" key="12">
    <source>
        <dbReference type="EMBL" id="GGH72495.1"/>
    </source>
</evidence>
<evidence type="ECO:0000256" key="5">
    <source>
        <dbReference type="ARBA" id="ARBA00022496"/>
    </source>
</evidence>
<keyword evidence="13" id="KW-1185">Reference proteome</keyword>
<dbReference type="Proteomes" id="UP000602050">
    <property type="component" value="Unassembled WGS sequence"/>
</dbReference>
<dbReference type="AlphaFoldDB" id="A0A8J2ZQ89"/>
<evidence type="ECO:0000256" key="9">
    <source>
        <dbReference type="ARBA" id="ARBA00023065"/>
    </source>
</evidence>
<dbReference type="PANTHER" id="PTHR30472:SF19">
    <property type="entry name" value="PETROBACTIN IMPORT SYSTEM PERMEASE PROTEIN YCLO"/>
    <property type="match status" value="1"/>
</dbReference>
<feature type="transmembrane region" description="Helical" evidence="11">
    <location>
        <begin position="6"/>
        <end position="27"/>
    </location>
</feature>